<keyword evidence="11" id="KW-0539">Nucleus</keyword>
<gene>
    <name evidence="13" type="ORF">TSUD_268430</name>
</gene>
<sequence length="334" mass="37461">MKRARSTGDSSSSRVSTSLEAGIIKKLRLENFMCHSNHETEFGNHVNLITGQNGSKFYVSSNCNGILGGKSAILTALCVAFGCRAKGTQRASTLKDFIKTGASNAVIHVEIQNEGDDAFKPEIYGDVIIVERRISESTSSITLKDHQGKKVFSRKADLQEIIEHFNIDVENPCVIMSQDKSREFLHSGNNKDKFKATLLQQVSDLLESISSEINTALGVVEELEATIRPIEKELNELQVKITTMEHVEQISIQVQQLKKKLAWSWVYDVDKKLEEQNVRIEKLKSRIPTCQAKIDKQLVCLPTLSSQSEVFISLHNVKFSAWFENITFLTVLLC</sequence>
<evidence type="ECO:0000256" key="7">
    <source>
        <dbReference type="ARBA" id="ARBA00022840"/>
    </source>
</evidence>
<evidence type="ECO:0000256" key="11">
    <source>
        <dbReference type="ARBA" id="ARBA00023242"/>
    </source>
</evidence>
<keyword evidence="10" id="KW-0234">DNA repair</keyword>
<dbReference type="GO" id="GO:0005634">
    <property type="term" value="C:nucleus"/>
    <property type="evidence" value="ECO:0007669"/>
    <property type="project" value="UniProtKB-SubCell"/>
</dbReference>
<evidence type="ECO:0000256" key="1">
    <source>
        <dbReference type="ARBA" id="ARBA00004123"/>
    </source>
</evidence>
<dbReference type="GO" id="GO:0000724">
    <property type="term" value="P:double-strand break repair via homologous recombination"/>
    <property type="evidence" value="ECO:0007669"/>
    <property type="project" value="TreeGrafter"/>
</dbReference>
<dbReference type="OrthoDB" id="10072614at2759"/>
<evidence type="ECO:0000256" key="5">
    <source>
        <dbReference type="ARBA" id="ARBA00022741"/>
    </source>
</evidence>
<evidence type="ECO:0000256" key="8">
    <source>
        <dbReference type="ARBA" id="ARBA00023054"/>
    </source>
</evidence>
<comment type="similarity">
    <text evidence="3">Belongs to the SMC family. SMC6 subfamily.</text>
</comment>
<dbReference type="SUPFAM" id="SSF52540">
    <property type="entry name" value="P-loop containing nucleoside triphosphate hydrolases"/>
    <property type="match status" value="1"/>
</dbReference>
<evidence type="ECO:0000256" key="6">
    <source>
        <dbReference type="ARBA" id="ARBA00022763"/>
    </source>
</evidence>
<dbReference type="GO" id="GO:0035861">
    <property type="term" value="C:site of double-strand break"/>
    <property type="evidence" value="ECO:0007669"/>
    <property type="project" value="TreeGrafter"/>
</dbReference>
<evidence type="ECO:0000256" key="10">
    <source>
        <dbReference type="ARBA" id="ARBA00023204"/>
    </source>
</evidence>
<feature type="domain" description="Rad50/SbcC-type AAA" evidence="12">
    <location>
        <begin position="26"/>
        <end position="287"/>
    </location>
</feature>
<dbReference type="Proteomes" id="UP000242715">
    <property type="component" value="Unassembled WGS sequence"/>
</dbReference>
<evidence type="ECO:0000259" key="12">
    <source>
        <dbReference type="Pfam" id="PF13476"/>
    </source>
</evidence>
<keyword evidence="9" id="KW-0233">DNA recombination</keyword>
<evidence type="ECO:0000313" key="14">
    <source>
        <dbReference type="Proteomes" id="UP000242715"/>
    </source>
</evidence>
<keyword evidence="6" id="KW-0227">DNA damage</keyword>
<evidence type="ECO:0000313" key="13">
    <source>
        <dbReference type="EMBL" id="GAU45676.1"/>
    </source>
</evidence>
<evidence type="ECO:0000256" key="4">
    <source>
        <dbReference type="ARBA" id="ARBA00022454"/>
    </source>
</evidence>
<dbReference type="Gene3D" id="3.40.50.300">
    <property type="entry name" value="P-loop containing nucleotide triphosphate hydrolases"/>
    <property type="match status" value="1"/>
</dbReference>
<keyword evidence="7" id="KW-0067">ATP-binding</keyword>
<keyword evidence="4" id="KW-0158">Chromosome</keyword>
<dbReference type="PANTHER" id="PTHR19306">
    <property type="entry name" value="STRUCTURAL MAINTENANCE OF CHROMOSOMES 5,6 SMC5, SMC6"/>
    <property type="match status" value="1"/>
</dbReference>
<dbReference type="AlphaFoldDB" id="A0A2Z6NPU6"/>
<dbReference type="GO" id="GO:0030915">
    <property type="term" value="C:Smc5-Smc6 complex"/>
    <property type="evidence" value="ECO:0007669"/>
    <property type="project" value="TreeGrafter"/>
</dbReference>
<organism evidence="13 14">
    <name type="scientific">Trifolium subterraneum</name>
    <name type="common">Subterranean clover</name>
    <dbReference type="NCBI Taxonomy" id="3900"/>
    <lineage>
        <taxon>Eukaryota</taxon>
        <taxon>Viridiplantae</taxon>
        <taxon>Streptophyta</taxon>
        <taxon>Embryophyta</taxon>
        <taxon>Tracheophyta</taxon>
        <taxon>Spermatophyta</taxon>
        <taxon>Magnoliopsida</taxon>
        <taxon>eudicotyledons</taxon>
        <taxon>Gunneridae</taxon>
        <taxon>Pentapetalae</taxon>
        <taxon>rosids</taxon>
        <taxon>fabids</taxon>
        <taxon>Fabales</taxon>
        <taxon>Fabaceae</taxon>
        <taxon>Papilionoideae</taxon>
        <taxon>50 kb inversion clade</taxon>
        <taxon>NPAAA clade</taxon>
        <taxon>Hologalegina</taxon>
        <taxon>IRL clade</taxon>
        <taxon>Trifolieae</taxon>
        <taxon>Trifolium</taxon>
    </lineage>
</organism>
<dbReference type="InterPro" id="IPR027417">
    <property type="entry name" value="P-loop_NTPase"/>
</dbReference>
<name>A0A2Z6NPU6_TRISU</name>
<evidence type="ECO:0000256" key="9">
    <source>
        <dbReference type="ARBA" id="ARBA00023172"/>
    </source>
</evidence>
<dbReference type="PANTHER" id="PTHR19306:SF6">
    <property type="entry name" value="STRUCTURAL MAINTENANCE OF CHROMOSOMES PROTEIN 6"/>
    <property type="match status" value="1"/>
</dbReference>
<dbReference type="EMBL" id="DF974141">
    <property type="protein sequence ID" value="GAU45676.1"/>
    <property type="molecule type" value="Genomic_DNA"/>
</dbReference>
<dbReference type="GO" id="GO:0003697">
    <property type="term" value="F:single-stranded DNA binding"/>
    <property type="evidence" value="ECO:0007669"/>
    <property type="project" value="TreeGrafter"/>
</dbReference>
<dbReference type="Pfam" id="PF13476">
    <property type="entry name" value="AAA_23"/>
    <property type="match status" value="1"/>
</dbReference>
<protein>
    <recommendedName>
        <fullName evidence="12">Rad50/SbcC-type AAA domain-containing protein</fullName>
    </recommendedName>
</protein>
<keyword evidence="8" id="KW-0175">Coiled coil</keyword>
<reference evidence="14" key="1">
    <citation type="journal article" date="2017" name="Front. Plant Sci.">
        <title>Climate Clever Clovers: New Paradigm to Reduce the Environmental Footprint of Ruminants by Breeding Low Methanogenic Forages Utilizing Haplotype Variation.</title>
        <authorList>
            <person name="Kaur P."/>
            <person name="Appels R."/>
            <person name="Bayer P.E."/>
            <person name="Keeble-Gagnere G."/>
            <person name="Wang J."/>
            <person name="Hirakawa H."/>
            <person name="Shirasawa K."/>
            <person name="Vercoe P."/>
            <person name="Stefanova K."/>
            <person name="Durmic Z."/>
            <person name="Nichols P."/>
            <person name="Revell C."/>
            <person name="Isobe S.N."/>
            <person name="Edwards D."/>
            <person name="Erskine W."/>
        </authorList>
    </citation>
    <scope>NUCLEOTIDE SEQUENCE [LARGE SCALE GENOMIC DNA]</scope>
    <source>
        <strain evidence="14">cv. Daliak</strain>
    </source>
</reference>
<dbReference type="GO" id="GO:0003684">
    <property type="term" value="F:damaged DNA binding"/>
    <property type="evidence" value="ECO:0007669"/>
    <property type="project" value="TreeGrafter"/>
</dbReference>
<proteinExistence type="inferred from homology"/>
<evidence type="ECO:0000256" key="3">
    <source>
        <dbReference type="ARBA" id="ARBA00006793"/>
    </source>
</evidence>
<keyword evidence="14" id="KW-1185">Reference proteome</keyword>
<dbReference type="GO" id="GO:0016887">
    <property type="term" value="F:ATP hydrolysis activity"/>
    <property type="evidence" value="ECO:0007669"/>
    <property type="project" value="InterPro"/>
</dbReference>
<evidence type="ECO:0000256" key="2">
    <source>
        <dbReference type="ARBA" id="ARBA00004286"/>
    </source>
</evidence>
<dbReference type="InterPro" id="IPR038729">
    <property type="entry name" value="Rad50/SbcC_AAA"/>
</dbReference>
<keyword evidence="5" id="KW-0547">Nucleotide-binding</keyword>
<dbReference type="GO" id="GO:0005524">
    <property type="term" value="F:ATP binding"/>
    <property type="evidence" value="ECO:0007669"/>
    <property type="project" value="UniProtKB-KW"/>
</dbReference>
<comment type="subcellular location">
    <subcellularLocation>
        <location evidence="2">Chromosome</location>
    </subcellularLocation>
    <subcellularLocation>
        <location evidence="1">Nucleus</location>
    </subcellularLocation>
</comment>
<accession>A0A2Z6NPU6</accession>